<evidence type="ECO:0000313" key="17">
    <source>
        <dbReference type="EMBL" id="PRY53276.1"/>
    </source>
</evidence>
<dbReference type="FunFam" id="3.30.565.10:FF:000006">
    <property type="entry name" value="Sensor histidine kinase WalK"/>
    <property type="match status" value="1"/>
</dbReference>
<evidence type="ECO:0000256" key="7">
    <source>
        <dbReference type="ARBA" id="ARBA00022741"/>
    </source>
</evidence>
<organism evidence="17 18">
    <name type="scientific">Arcticibacter pallidicorallinus</name>
    <dbReference type="NCBI Taxonomy" id="1259464"/>
    <lineage>
        <taxon>Bacteria</taxon>
        <taxon>Pseudomonadati</taxon>
        <taxon>Bacteroidota</taxon>
        <taxon>Sphingobacteriia</taxon>
        <taxon>Sphingobacteriales</taxon>
        <taxon>Sphingobacteriaceae</taxon>
        <taxon>Arcticibacter</taxon>
    </lineage>
</organism>
<dbReference type="InterPro" id="IPR013656">
    <property type="entry name" value="PAS_4"/>
</dbReference>
<keyword evidence="11" id="KW-0902">Two-component regulatory system</keyword>
<dbReference type="EMBL" id="PVTH01000004">
    <property type="protein sequence ID" value="PRY53276.1"/>
    <property type="molecule type" value="Genomic_DNA"/>
</dbReference>
<dbReference type="SMART" id="SM00387">
    <property type="entry name" value="HATPase_c"/>
    <property type="match status" value="1"/>
</dbReference>
<dbReference type="AlphaFoldDB" id="A0A2T0U5S2"/>
<dbReference type="Gene3D" id="3.30.450.20">
    <property type="entry name" value="PAS domain"/>
    <property type="match status" value="3"/>
</dbReference>
<dbReference type="SMART" id="SM00091">
    <property type="entry name" value="PAS"/>
    <property type="match status" value="2"/>
</dbReference>
<dbReference type="FunFam" id="1.10.287.130:FF:000001">
    <property type="entry name" value="Two-component sensor histidine kinase"/>
    <property type="match status" value="1"/>
</dbReference>
<keyword evidence="5" id="KW-0808">Transferase</keyword>
<dbReference type="InterPro" id="IPR035965">
    <property type="entry name" value="PAS-like_dom_sf"/>
</dbReference>
<keyword evidence="10" id="KW-1133">Transmembrane helix</keyword>
<dbReference type="SUPFAM" id="SSF55785">
    <property type="entry name" value="PYP-like sensor domain (PAS domain)"/>
    <property type="match status" value="2"/>
</dbReference>
<dbReference type="PANTHER" id="PTHR42878:SF7">
    <property type="entry name" value="SENSOR HISTIDINE KINASE GLRK"/>
    <property type="match status" value="1"/>
</dbReference>
<dbReference type="SMART" id="SM00388">
    <property type="entry name" value="HisKA"/>
    <property type="match status" value="1"/>
</dbReference>
<evidence type="ECO:0000256" key="13">
    <source>
        <dbReference type="SAM" id="Coils"/>
    </source>
</evidence>
<dbReference type="Proteomes" id="UP000238034">
    <property type="component" value="Unassembled WGS sequence"/>
</dbReference>
<proteinExistence type="predicted"/>
<keyword evidence="12" id="KW-0472">Membrane</keyword>
<evidence type="ECO:0000256" key="1">
    <source>
        <dbReference type="ARBA" id="ARBA00000085"/>
    </source>
</evidence>
<dbReference type="InterPro" id="IPR005467">
    <property type="entry name" value="His_kinase_dom"/>
</dbReference>
<evidence type="ECO:0000259" key="16">
    <source>
        <dbReference type="PROSITE" id="PS50113"/>
    </source>
</evidence>
<keyword evidence="8" id="KW-0418">Kinase</keyword>
<dbReference type="GO" id="GO:0005524">
    <property type="term" value="F:ATP binding"/>
    <property type="evidence" value="ECO:0007669"/>
    <property type="project" value="UniProtKB-KW"/>
</dbReference>
<dbReference type="InterPro" id="IPR013655">
    <property type="entry name" value="PAS_fold_3"/>
</dbReference>
<feature type="domain" description="PAS" evidence="15">
    <location>
        <begin position="547"/>
        <end position="617"/>
    </location>
</feature>
<keyword evidence="7" id="KW-0547">Nucleotide-binding</keyword>
<dbReference type="InterPro" id="IPR036097">
    <property type="entry name" value="HisK_dim/P_sf"/>
</dbReference>
<reference evidence="17 18" key="1">
    <citation type="submission" date="2018-03" db="EMBL/GenBank/DDBJ databases">
        <title>Genomic Encyclopedia of Type Strains, Phase III (KMG-III): the genomes of soil and plant-associated and newly described type strains.</title>
        <authorList>
            <person name="Whitman W."/>
        </authorList>
    </citation>
    <scope>NUCLEOTIDE SEQUENCE [LARGE SCALE GENOMIC DNA]</scope>
    <source>
        <strain evidence="17 18">CGMCC 1.9313</strain>
    </source>
</reference>
<keyword evidence="9" id="KW-0067">ATP-binding</keyword>
<evidence type="ECO:0000259" key="15">
    <source>
        <dbReference type="PROSITE" id="PS50112"/>
    </source>
</evidence>
<comment type="subcellular location">
    <subcellularLocation>
        <location evidence="2">Membrane</location>
        <topology evidence="2">Multi-pass membrane protein</topology>
    </subcellularLocation>
</comment>
<evidence type="ECO:0000256" key="9">
    <source>
        <dbReference type="ARBA" id="ARBA00022840"/>
    </source>
</evidence>
<name>A0A2T0U5S2_9SPHI</name>
<evidence type="ECO:0000256" key="10">
    <source>
        <dbReference type="ARBA" id="ARBA00022989"/>
    </source>
</evidence>
<dbReference type="InterPro" id="IPR003594">
    <property type="entry name" value="HATPase_dom"/>
</dbReference>
<dbReference type="PROSITE" id="PS50113">
    <property type="entry name" value="PAC"/>
    <property type="match status" value="1"/>
</dbReference>
<evidence type="ECO:0000259" key="14">
    <source>
        <dbReference type="PROSITE" id="PS50109"/>
    </source>
</evidence>
<evidence type="ECO:0000256" key="5">
    <source>
        <dbReference type="ARBA" id="ARBA00022679"/>
    </source>
</evidence>
<keyword evidence="6" id="KW-0812">Transmembrane</keyword>
<dbReference type="OrthoDB" id="9813151at2"/>
<dbReference type="InterPro" id="IPR001610">
    <property type="entry name" value="PAC"/>
</dbReference>
<dbReference type="InterPro" id="IPR050351">
    <property type="entry name" value="BphY/WalK/GraS-like"/>
</dbReference>
<dbReference type="SMART" id="SM00086">
    <property type="entry name" value="PAC"/>
    <property type="match status" value="2"/>
</dbReference>
<dbReference type="SUPFAM" id="SSF47384">
    <property type="entry name" value="Homodimeric domain of signal transducing histidine kinase"/>
    <property type="match status" value="1"/>
</dbReference>
<dbReference type="GO" id="GO:0000155">
    <property type="term" value="F:phosphorelay sensor kinase activity"/>
    <property type="evidence" value="ECO:0007669"/>
    <property type="project" value="InterPro"/>
</dbReference>
<comment type="caution">
    <text evidence="17">The sequence shown here is derived from an EMBL/GenBank/DDBJ whole genome shotgun (WGS) entry which is preliminary data.</text>
</comment>
<dbReference type="GO" id="GO:0007234">
    <property type="term" value="P:osmosensory signaling via phosphorelay pathway"/>
    <property type="evidence" value="ECO:0007669"/>
    <property type="project" value="TreeGrafter"/>
</dbReference>
<accession>A0A2T0U5S2</accession>
<dbReference type="InterPro" id="IPR036890">
    <property type="entry name" value="HATPase_C_sf"/>
</dbReference>
<feature type="coiled-coil region" evidence="13">
    <location>
        <begin position="319"/>
        <end position="420"/>
    </location>
</feature>
<dbReference type="GO" id="GO:0016020">
    <property type="term" value="C:membrane"/>
    <property type="evidence" value="ECO:0007669"/>
    <property type="project" value="UniProtKB-SubCell"/>
</dbReference>
<keyword evidence="4" id="KW-0597">Phosphoprotein</keyword>
<dbReference type="CDD" id="cd00082">
    <property type="entry name" value="HisKA"/>
    <property type="match status" value="1"/>
</dbReference>
<dbReference type="GO" id="GO:0000156">
    <property type="term" value="F:phosphorelay response regulator activity"/>
    <property type="evidence" value="ECO:0007669"/>
    <property type="project" value="TreeGrafter"/>
</dbReference>
<dbReference type="PANTHER" id="PTHR42878">
    <property type="entry name" value="TWO-COMPONENT HISTIDINE KINASE"/>
    <property type="match status" value="1"/>
</dbReference>
<dbReference type="Gene3D" id="3.30.565.10">
    <property type="entry name" value="Histidine kinase-like ATPase, C-terminal domain"/>
    <property type="match status" value="1"/>
</dbReference>
<evidence type="ECO:0000256" key="6">
    <source>
        <dbReference type="ARBA" id="ARBA00022692"/>
    </source>
</evidence>
<dbReference type="CDD" id="cd00130">
    <property type="entry name" value="PAS"/>
    <property type="match status" value="1"/>
</dbReference>
<evidence type="ECO:0000313" key="18">
    <source>
        <dbReference type="Proteomes" id="UP000238034"/>
    </source>
</evidence>
<dbReference type="Pfam" id="PF08448">
    <property type="entry name" value="PAS_4"/>
    <property type="match status" value="1"/>
</dbReference>
<feature type="domain" description="PAC" evidence="16">
    <location>
        <begin position="620"/>
        <end position="671"/>
    </location>
</feature>
<dbReference type="Pfam" id="PF00512">
    <property type="entry name" value="HisKA"/>
    <property type="match status" value="1"/>
</dbReference>
<dbReference type="InterPro" id="IPR000014">
    <property type="entry name" value="PAS"/>
</dbReference>
<evidence type="ECO:0000256" key="12">
    <source>
        <dbReference type="ARBA" id="ARBA00023136"/>
    </source>
</evidence>
<dbReference type="PROSITE" id="PS50109">
    <property type="entry name" value="HIS_KIN"/>
    <property type="match status" value="1"/>
</dbReference>
<dbReference type="FunFam" id="3.30.450.20:FF:000099">
    <property type="entry name" value="Sensory box sensor histidine kinase"/>
    <property type="match status" value="1"/>
</dbReference>
<evidence type="ECO:0000256" key="11">
    <source>
        <dbReference type="ARBA" id="ARBA00023012"/>
    </source>
</evidence>
<dbReference type="GO" id="GO:0030295">
    <property type="term" value="F:protein kinase activator activity"/>
    <property type="evidence" value="ECO:0007669"/>
    <property type="project" value="TreeGrafter"/>
</dbReference>
<dbReference type="EC" id="2.7.13.3" evidence="3"/>
<dbReference type="Pfam" id="PF08447">
    <property type="entry name" value="PAS_3"/>
    <property type="match status" value="1"/>
</dbReference>
<protein>
    <recommendedName>
        <fullName evidence="3">histidine kinase</fullName>
        <ecNumber evidence="3">2.7.13.3</ecNumber>
    </recommendedName>
</protein>
<comment type="catalytic activity">
    <reaction evidence="1">
        <text>ATP + protein L-histidine = ADP + protein N-phospho-L-histidine.</text>
        <dbReference type="EC" id="2.7.13.3"/>
    </reaction>
</comment>
<dbReference type="PRINTS" id="PR00344">
    <property type="entry name" value="BCTRLSENSOR"/>
</dbReference>
<dbReference type="SUPFAM" id="SSF55874">
    <property type="entry name" value="ATPase domain of HSP90 chaperone/DNA topoisomerase II/histidine kinase"/>
    <property type="match status" value="1"/>
</dbReference>
<dbReference type="NCBIfam" id="TIGR00229">
    <property type="entry name" value="sensory_box"/>
    <property type="match status" value="1"/>
</dbReference>
<dbReference type="InterPro" id="IPR004358">
    <property type="entry name" value="Sig_transdc_His_kin-like_C"/>
</dbReference>
<sequence>MSTYKFLEGGAKTGALLRSTDWSQTSLGTPDLWPESLKMSVSISLNSGFPIAIYWGTDHTILYNDAYSSIPGDKHPWALGKPGAVAWSEIWDVLDEEFKRVLYSGDSIRRPDALLLMNRFGYIEECYFDYTLSPIIGIEGEIGGVFNAVVETTYRVINDRRNMVLQRFLAELDTPESVASGLRTAFDILVDSREDIPFSLIYTYLEGQQGDLHLAGYTGISRENAQASRWPSVADIIEADGIHLQSLQDHLNEPVASVWSEEYCCEVFVVPISKGNKVGGVLIAGVSPRKKLDQDYTLFIKTVGMNIGTLLNNGYAFEQSGLLQREQALNEELAAANEELSAINEALQQTQQNLSDLNEELEERVANRTLALSISEAEQQALNEELTSTNEELVTINEQLEHSQQDLQEMVRRVAESESRIRFMVADAPVAISVVSGRALLIESANRKILEVWGKTEDIIGRYLKDALPEIQDQSFLQILDDVYMSGQSYYGNEIMARLVRNGVWEEVYFNFVYHPMKDQTGNTLSIMIVATEVTEQVLSRRLVEASETRFRFLLNTIPQQVWTGRADGTLDYVNEIVANDFGYEANEVVSFGWEKFIHPEDLSEAMDAWRSALASAEVYQAEFRLLFRDGNYRWHLARALPLIEDGEVKLWMGTNTNIEMQKDNERRKDEFLSIASHELKTPLTSIKAFNQLMKRTTDEGKLNGFVQKSSDHIQRLEKLISDLLDVSKINAGKLNYSMSPFSFAKMLRDSIETVQHTSSSHEIILETVEDIEYTGDQFRLEQVMNNILTNAVKYSPDGEKIVVNSRIEQGNIVVSVQDFGIGIKRTDLNRLFDRYYRVDNTAMRFEGLGLGLFISSEILKRHKGSFWIESEINKGSVFYFMLPIDRDSALQCHNQTDRYYKNEKVTIVYNASKHRLEVDWTGYQNMESVKHGCLQMLEMLKVNKCCKVINDNTNVSGTWSEASEWAGKEWLHLMEQAGLRYFAWIFSPSAFAQLSARKVVDMMEANVVTHFFNSTQEAEDWIDRF</sequence>
<dbReference type="InterPro" id="IPR003661">
    <property type="entry name" value="HisK_dim/P_dom"/>
</dbReference>
<gene>
    <name evidence="17" type="ORF">B0I27_104286</name>
</gene>
<dbReference type="Gene3D" id="1.10.287.130">
    <property type="match status" value="1"/>
</dbReference>
<dbReference type="PROSITE" id="PS50112">
    <property type="entry name" value="PAS"/>
    <property type="match status" value="1"/>
</dbReference>
<evidence type="ECO:0000256" key="2">
    <source>
        <dbReference type="ARBA" id="ARBA00004141"/>
    </source>
</evidence>
<dbReference type="RefSeq" id="WP_106292847.1">
    <property type="nucleotide sequence ID" value="NZ_PVTH01000004.1"/>
</dbReference>
<keyword evidence="13" id="KW-0175">Coiled coil</keyword>
<evidence type="ECO:0000256" key="4">
    <source>
        <dbReference type="ARBA" id="ARBA00022553"/>
    </source>
</evidence>
<keyword evidence="18" id="KW-1185">Reference proteome</keyword>
<evidence type="ECO:0000256" key="8">
    <source>
        <dbReference type="ARBA" id="ARBA00022777"/>
    </source>
</evidence>
<dbReference type="InterPro" id="IPR000700">
    <property type="entry name" value="PAS-assoc_C"/>
</dbReference>
<evidence type="ECO:0000256" key="3">
    <source>
        <dbReference type="ARBA" id="ARBA00012438"/>
    </source>
</evidence>
<dbReference type="Pfam" id="PF02518">
    <property type="entry name" value="HATPase_c"/>
    <property type="match status" value="1"/>
</dbReference>
<feature type="domain" description="Histidine kinase" evidence="14">
    <location>
        <begin position="675"/>
        <end position="887"/>
    </location>
</feature>